<protein>
    <recommendedName>
        <fullName evidence="6">BTB domain-containing protein</fullName>
    </recommendedName>
</protein>
<evidence type="ECO:0000313" key="4">
    <source>
        <dbReference type="EMBL" id="KAJ3699536.1"/>
    </source>
</evidence>
<dbReference type="PROSITE" id="PS50005">
    <property type="entry name" value="TPR"/>
    <property type="match status" value="1"/>
</dbReference>
<gene>
    <name evidence="4" type="ORF">LUZ61_003241</name>
</gene>
<name>A0AAD6ESK5_9POAL</name>
<evidence type="ECO:0000256" key="1">
    <source>
        <dbReference type="ARBA" id="ARBA00004906"/>
    </source>
</evidence>
<reference evidence="4 5" key="1">
    <citation type="journal article" date="2022" name="Cell">
        <title>Repeat-based holocentromeres influence genome architecture and karyotype evolution.</title>
        <authorList>
            <person name="Hofstatter P.G."/>
            <person name="Thangavel G."/>
            <person name="Lux T."/>
            <person name="Neumann P."/>
            <person name="Vondrak T."/>
            <person name="Novak P."/>
            <person name="Zhang M."/>
            <person name="Costa L."/>
            <person name="Castellani M."/>
            <person name="Scott A."/>
            <person name="Toegelov H."/>
            <person name="Fuchs J."/>
            <person name="Mata-Sucre Y."/>
            <person name="Dias Y."/>
            <person name="Vanzela A.L.L."/>
            <person name="Huettel B."/>
            <person name="Almeida C.C.S."/>
            <person name="Simkova H."/>
            <person name="Souza G."/>
            <person name="Pedrosa-Harand A."/>
            <person name="Macas J."/>
            <person name="Mayer K.F.X."/>
            <person name="Houben A."/>
            <person name="Marques A."/>
        </authorList>
    </citation>
    <scope>NUCLEOTIDE SEQUENCE [LARGE SCALE GENOMIC DNA]</scope>
    <source>
        <strain evidence="4">RhyTen1mFocal</strain>
    </source>
</reference>
<dbReference type="PANTHER" id="PTHR44203:SF8">
    <property type="entry name" value="ETHYLENE-OVERPRODUCTION PROTEIN 1"/>
    <property type="match status" value="1"/>
</dbReference>
<dbReference type="InterPro" id="IPR011990">
    <property type="entry name" value="TPR-like_helical_dom_sf"/>
</dbReference>
<dbReference type="GO" id="GO:0010105">
    <property type="term" value="P:negative regulation of ethylene-activated signaling pathway"/>
    <property type="evidence" value="ECO:0007669"/>
    <property type="project" value="InterPro"/>
</dbReference>
<dbReference type="Proteomes" id="UP001210211">
    <property type="component" value="Unassembled WGS sequence"/>
</dbReference>
<comment type="caution">
    <text evidence="4">The sequence shown here is derived from an EMBL/GenBank/DDBJ whole genome shotgun (WGS) entry which is preliminary data.</text>
</comment>
<dbReference type="EMBL" id="JAMRDG010000001">
    <property type="protein sequence ID" value="KAJ3699536.1"/>
    <property type="molecule type" value="Genomic_DNA"/>
</dbReference>
<dbReference type="Pfam" id="PF13181">
    <property type="entry name" value="TPR_8"/>
    <property type="match status" value="1"/>
</dbReference>
<evidence type="ECO:0000313" key="5">
    <source>
        <dbReference type="Proteomes" id="UP001210211"/>
    </source>
</evidence>
<accession>A0AAD6ESK5</accession>
<organism evidence="4 5">
    <name type="scientific">Rhynchospora tenuis</name>
    <dbReference type="NCBI Taxonomy" id="198213"/>
    <lineage>
        <taxon>Eukaryota</taxon>
        <taxon>Viridiplantae</taxon>
        <taxon>Streptophyta</taxon>
        <taxon>Embryophyta</taxon>
        <taxon>Tracheophyta</taxon>
        <taxon>Spermatophyta</taxon>
        <taxon>Magnoliopsida</taxon>
        <taxon>Liliopsida</taxon>
        <taxon>Poales</taxon>
        <taxon>Cyperaceae</taxon>
        <taxon>Cyperoideae</taxon>
        <taxon>Rhynchosporeae</taxon>
        <taxon>Rhynchospora</taxon>
    </lineage>
</organism>
<dbReference type="Gene3D" id="3.30.710.10">
    <property type="entry name" value="Potassium Channel Kv1.1, Chain A"/>
    <property type="match status" value="1"/>
</dbReference>
<dbReference type="PANTHER" id="PTHR44203">
    <property type="entry name" value="ETO1-RELATED"/>
    <property type="match status" value="1"/>
</dbReference>
<keyword evidence="5" id="KW-1185">Reference proteome</keyword>
<dbReference type="AlphaFoldDB" id="A0AAD6ESK5"/>
<evidence type="ECO:0000256" key="2">
    <source>
        <dbReference type="PROSITE-ProRule" id="PRU00339"/>
    </source>
</evidence>
<evidence type="ECO:0008006" key="6">
    <source>
        <dbReference type="Google" id="ProtNLM"/>
    </source>
</evidence>
<dbReference type="SMART" id="SM00028">
    <property type="entry name" value="TPR"/>
    <property type="match status" value="4"/>
</dbReference>
<dbReference type="SUPFAM" id="SSF48452">
    <property type="entry name" value="TPR-like"/>
    <property type="match status" value="3"/>
</dbReference>
<dbReference type="Gene3D" id="1.25.40.10">
    <property type="entry name" value="Tetratricopeptide repeat domain"/>
    <property type="match status" value="3"/>
</dbReference>
<dbReference type="InterPro" id="IPR011333">
    <property type="entry name" value="SKP1/BTB/POZ_sf"/>
</dbReference>
<dbReference type="InterPro" id="IPR019734">
    <property type="entry name" value="TPR_rpt"/>
</dbReference>
<feature type="coiled-coil region" evidence="3">
    <location>
        <begin position="812"/>
        <end position="846"/>
    </location>
</feature>
<dbReference type="SUPFAM" id="SSF54695">
    <property type="entry name" value="POZ domain"/>
    <property type="match status" value="1"/>
</dbReference>
<feature type="repeat" description="TPR" evidence="2">
    <location>
        <begin position="767"/>
        <end position="800"/>
    </location>
</feature>
<keyword evidence="3" id="KW-0175">Coiled coil</keyword>
<evidence type="ECO:0000256" key="3">
    <source>
        <dbReference type="SAM" id="Coils"/>
    </source>
</evidence>
<proteinExistence type="predicted"/>
<dbReference type="InterPro" id="IPR044631">
    <property type="entry name" value="ETO1-like"/>
</dbReference>
<keyword evidence="2" id="KW-0802">TPR repeat</keyword>
<sequence>MQNNFLTTIRSLKIIDGCKGSQVYAFPSTSGAGTSGGDRVGPPLRPTFSLRSKSVHYTQPPSRHHPSPSILTDSLLPFGLPSVDMIDPPIDPYLRPVDPVSTMADMYRRLTAAECDLEADLCDLHLEQHSVLRSMNDLKLLRRALRASRVHASDVHRRVVLSAWLRYERREDEFVPAPPPLAPCRKTSPSLECPKATLYPDPPGMPLNPYCPCHRPASLIPSDSTRVRHRGEADADGDLWFIIGEEEVLCVRSCIAALSIPLNALLYGGFAESQRDRIDFTHNGISVPAMKAVDVYSRTGHIDSSSPEIIVELLSFSNKYCCEELKADCDARLTAMVHGTDDALQLIEYGLEETSHLLVAACLQCFLRELPHSLHDPDVARLLCSPEGRERLEAAGNASFVLYYFLSQVAMEEDMKSNTTIMLLERLGECAAPGWQKQQALHQLGCVMLERGEYKDAQRWFEEAAKEGHIYSWVGVARAKYKRGHKYAAYKLLNTILDQFEPAGWMYQERSLYCVGKEKLNDLATATSLDPTLSYPYKYRAITLMEEDKIGAAITEVNKILGFKVSTDLLELRAWFFLAQEDYKGAMQDVRALMTLDPGYLFFHGKVHGDHLIEAMRGYVQQMDMADCWLQLYDRWSAVDDIGSLAVVHQMLAKEPNSGLRFRQSLLLLRLNCQKAAMCSLRQARNSSSALHERLVYEGWILYDTGHKEEALEKAEESINLSRTFEALFLKAYALGDTPFDDPKSAHYVINILEAAVNCVSDNLRKGQAFNNMGSIYVDIENFALAESCYEKALGLKHTRAHQGLARVFYVTNRKKAAYDEMTKLIEKAKNNASAYEKRSEYCERENAMSDLNTATTLDPLRTYPYRYRAAVMMDDRREDDAIAELTRVINFKPDLQLLHLRAAFYESMHKTELAVRDCEAALCFEPSHGDTLDLYHRAREPKVDEPHS</sequence>
<comment type="pathway">
    <text evidence="1">Protein modification; protein ubiquitination.</text>
</comment>